<dbReference type="Gene3D" id="1.10.510.10">
    <property type="entry name" value="Transferase(Phosphotransferase) domain 1"/>
    <property type="match status" value="1"/>
</dbReference>
<keyword evidence="3" id="KW-0547">Nucleotide-binding</keyword>
<dbReference type="GO" id="GO:0005634">
    <property type="term" value="C:nucleus"/>
    <property type="evidence" value="ECO:0000318"/>
    <property type="project" value="GO_Central"/>
</dbReference>
<proteinExistence type="predicted"/>
<evidence type="ECO:0000256" key="4">
    <source>
        <dbReference type="ARBA" id="ARBA00022777"/>
    </source>
</evidence>
<organism evidence="7 8">
    <name type="scientific">Monosiga brevicollis</name>
    <name type="common">Choanoflagellate</name>
    <dbReference type="NCBI Taxonomy" id="81824"/>
    <lineage>
        <taxon>Eukaryota</taxon>
        <taxon>Choanoflagellata</taxon>
        <taxon>Craspedida</taxon>
        <taxon>Salpingoecidae</taxon>
        <taxon>Monosiga</taxon>
    </lineage>
</organism>
<evidence type="ECO:0000256" key="3">
    <source>
        <dbReference type="ARBA" id="ARBA00022741"/>
    </source>
</evidence>
<dbReference type="PANTHER" id="PTHR24345">
    <property type="entry name" value="SERINE/THREONINE-PROTEIN KINASE PLK"/>
    <property type="match status" value="1"/>
</dbReference>
<keyword evidence="5" id="KW-0067">ATP-binding</keyword>
<dbReference type="RefSeq" id="XP_001749599.1">
    <property type="nucleotide sequence ID" value="XM_001749547.1"/>
</dbReference>
<evidence type="ECO:0000256" key="2">
    <source>
        <dbReference type="ARBA" id="ARBA00022679"/>
    </source>
</evidence>
<reference evidence="7 8" key="1">
    <citation type="journal article" date="2008" name="Nature">
        <title>The genome of the choanoflagellate Monosiga brevicollis and the origin of metazoans.</title>
        <authorList>
            <consortium name="JGI Sequencing"/>
            <person name="King N."/>
            <person name="Westbrook M.J."/>
            <person name="Young S.L."/>
            <person name="Kuo A."/>
            <person name="Abedin M."/>
            <person name="Chapman J."/>
            <person name="Fairclough S."/>
            <person name="Hellsten U."/>
            <person name="Isogai Y."/>
            <person name="Letunic I."/>
            <person name="Marr M."/>
            <person name="Pincus D."/>
            <person name="Putnam N."/>
            <person name="Rokas A."/>
            <person name="Wright K.J."/>
            <person name="Zuzow R."/>
            <person name="Dirks W."/>
            <person name="Good M."/>
            <person name="Goodstein D."/>
            <person name="Lemons D."/>
            <person name="Li W."/>
            <person name="Lyons J.B."/>
            <person name="Morris A."/>
            <person name="Nichols S."/>
            <person name="Richter D.J."/>
            <person name="Salamov A."/>
            <person name="Bork P."/>
            <person name="Lim W.A."/>
            <person name="Manning G."/>
            <person name="Miller W.T."/>
            <person name="McGinnis W."/>
            <person name="Shapiro H."/>
            <person name="Tjian R."/>
            <person name="Grigoriev I.V."/>
            <person name="Rokhsar D."/>
        </authorList>
    </citation>
    <scope>NUCLEOTIDE SEQUENCE [LARGE SCALE GENOMIC DNA]</scope>
    <source>
        <strain evidence="8">MX1 / ATCC 50154</strain>
    </source>
</reference>
<evidence type="ECO:0000313" key="7">
    <source>
        <dbReference type="EMBL" id="EDQ85650.1"/>
    </source>
</evidence>
<dbReference type="PROSITE" id="PS50011">
    <property type="entry name" value="PROTEIN_KINASE_DOM"/>
    <property type="match status" value="1"/>
</dbReference>
<dbReference type="SMART" id="SM00220">
    <property type="entry name" value="S_TKc"/>
    <property type="match status" value="1"/>
</dbReference>
<evidence type="ECO:0000256" key="1">
    <source>
        <dbReference type="ARBA" id="ARBA00022527"/>
    </source>
</evidence>
<gene>
    <name evidence="7" type="ORF">MONBRDRAFT_29072</name>
</gene>
<dbReference type="GO" id="GO:0000922">
    <property type="term" value="C:spindle pole"/>
    <property type="evidence" value="ECO:0000318"/>
    <property type="project" value="GO_Central"/>
</dbReference>
<sequence length="293" mass="33445">MATPRTSSSGFTCLCLALQRSASEKESEMGLFVVTHASLNVPCNTVEEFKAKYVQQELLHDGGFGRVYSCVRRSDNLPCVVKVVSFQMYDIFWRDTPYEDDMYIVMLRYETDLLELVVQPPAERGPLRKSEKQRVFLRTVLAVQILHENAIIHRDLKLENILLKQANDMDTAVLADFGCARVVPPDLGSFSTRIGTTAFWAPEMVSGIDSYTHKVDIWMLGCLLYTLWTGSFPFGRPEHPRWRANVITASWPKTLIDDAHVLDLITHCLLVDPEQRPDIGRIRTHSFFVNNYD</sequence>
<protein>
    <recommendedName>
        <fullName evidence="6">Protein kinase domain-containing protein</fullName>
    </recommendedName>
</protein>
<dbReference type="FunFam" id="1.10.510.10:FF:002901">
    <property type="match status" value="1"/>
</dbReference>
<dbReference type="GO" id="GO:0000776">
    <property type="term" value="C:kinetochore"/>
    <property type="evidence" value="ECO:0000318"/>
    <property type="project" value="GO_Central"/>
</dbReference>
<dbReference type="InterPro" id="IPR011009">
    <property type="entry name" value="Kinase-like_dom_sf"/>
</dbReference>
<dbReference type="InterPro" id="IPR008271">
    <property type="entry name" value="Ser/Thr_kinase_AS"/>
</dbReference>
<dbReference type="AlphaFoldDB" id="A9VA15"/>
<dbReference type="GO" id="GO:0007052">
    <property type="term" value="P:mitotic spindle organization"/>
    <property type="evidence" value="ECO:0000318"/>
    <property type="project" value="GO_Central"/>
</dbReference>
<keyword evidence="8" id="KW-1185">Reference proteome</keyword>
<dbReference type="InterPro" id="IPR000719">
    <property type="entry name" value="Prot_kinase_dom"/>
</dbReference>
<dbReference type="PANTHER" id="PTHR24345:SF0">
    <property type="entry name" value="CELL CYCLE SERINE_THREONINE-PROTEIN KINASE CDC5_MSD2"/>
    <property type="match status" value="1"/>
</dbReference>
<feature type="domain" description="Protein kinase" evidence="6">
    <location>
        <begin position="1"/>
        <end position="288"/>
    </location>
</feature>
<evidence type="ECO:0000259" key="6">
    <source>
        <dbReference type="PROSITE" id="PS50011"/>
    </source>
</evidence>
<dbReference type="EMBL" id="CH991572">
    <property type="protein sequence ID" value="EDQ85650.1"/>
    <property type="molecule type" value="Genomic_DNA"/>
</dbReference>
<name>A9VA15_MONBE</name>
<dbReference type="GeneID" id="5894784"/>
<evidence type="ECO:0000313" key="8">
    <source>
        <dbReference type="Proteomes" id="UP000001357"/>
    </source>
</evidence>
<accession>A9VA15</accession>
<keyword evidence="4" id="KW-0418">Kinase</keyword>
<dbReference type="Proteomes" id="UP000001357">
    <property type="component" value="Unassembled WGS sequence"/>
</dbReference>
<dbReference type="KEGG" id="mbr:MONBRDRAFT_29072"/>
<dbReference type="SUPFAM" id="SSF56112">
    <property type="entry name" value="Protein kinase-like (PK-like)"/>
    <property type="match status" value="1"/>
</dbReference>
<dbReference type="GO" id="GO:0005524">
    <property type="term" value="F:ATP binding"/>
    <property type="evidence" value="ECO:0007669"/>
    <property type="project" value="UniProtKB-KW"/>
</dbReference>
<keyword evidence="1" id="KW-0723">Serine/threonine-protein kinase</keyword>
<dbReference type="Gene3D" id="3.30.200.20">
    <property type="entry name" value="Phosphorylase Kinase, domain 1"/>
    <property type="match status" value="1"/>
</dbReference>
<dbReference type="GO" id="GO:0004674">
    <property type="term" value="F:protein serine/threonine kinase activity"/>
    <property type="evidence" value="ECO:0000318"/>
    <property type="project" value="GO_Central"/>
</dbReference>
<dbReference type="InParanoid" id="A9VA15"/>
<dbReference type="PROSITE" id="PS00108">
    <property type="entry name" value="PROTEIN_KINASE_ST"/>
    <property type="match status" value="1"/>
</dbReference>
<dbReference type="GO" id="GO:0005737">
    <property type="term" value="C:cytoplasm"/>
    <property type="evidence" value="ECO:0000318"/>
    <property type="project" value="GO_Central"/>
</dbReference>
<dbReference type="eggNOG" id="KOG0589">
    <property type="taxonomic scope" value="Eukaryota"/>
</dbReference>
<dbReference type="Pfam" id="PF00069">
    <property type="entry name" value="Pkinase"/>
    <property type="match status" value="1"/>
</dbReference>
<keyword evidence="2" id="KW-0808">Transferase</keyword>
<evidence type="ECO:0000256" key="5">
    <source>
        <dbReference type="ARBA" id="ARBA00022840"/>
    </source>
</evidence>
<dbReference type="STRING" id="81824.A9VA15"/>